<dbReference type="SMART" id="SM00388">
    <property type="entry name" value="HisKA"/>
    <property type="match status" value="1"/>
</dbReference>
<keyword evidence="6" id="KW-0812">Transmembrane</keyword>
<dbReference type="PROSITE" id="PS50109">
    <property type="entry name" value="HIS_KIN"/>
    <property type="match status" value="1"/>
</dbReference>
<evidence type="ECO:0000259" key="7">
    <source>
        <dbReference type="PROSITE" id="PS50109"/>
    </source>
</evidence>
<dbReference type="Pfam" id="PF00512">
    <property type="entry name" value="HisKA"/>
    <property type="match status" value="1"/>
</dbReference>
<feature type="transmembrane region" description="Helical" evidence="6">
    <location>
        <begin position="94"/>
        <end position="116"/>
    </location>
</feature>
<evidence type="ECO:0000256" key="6">
    <source>
        <dbReference type="SAM" id="Phobius"/>
    </source>
</evidence>
<feature type="transmembrane region" description="Helical" evidence="6">
    <location>
        <begin position="56"/>
        <end position="74"/>
    </location>
</feature>
<feature type="domain" description="Response regulatory" evidence="8">
    <location>
        <begin position="613"/>
        <end position="732"/>
    </location>
</feature>
<evidence type="ECO:0000256" key="1">
    <source>
        <dbReference type="ARBA" id="ARBA00000085"/>
    </source>
</evidence>
<dbReference type="Pfam" id="PF02518">
    <property type="entry name" value="HATPase_c"/>
    <property type="match status" value="1"/>
</dbReference>
<dbReference type="Gene3D" id="3.40.50.2300">
    <property type="match status" value="2"/>
</dbReference>
<comment type="caution">
    <text evidence="9">The sequence shown here is derived from an EMBL/GenBank/DDBJ whole genome shotgun (WGS) entry which is preliminary data.</text>
</comment>
<evidence type="ECO:0000259" key="8">
    <source>
        <dbReference type="PROSITE" id="PS50110"/>
    </source>
</evidence>
<feature type="transmembrane region" description="Helical" evidence="6">
    <location>
        <begin position="146"/>
        <end position="164"/>
    </location>
</feature>
<dbReference type="EC" id="2.7.13.3" evidence="2"/>
<organism evidence="9 10">
    <name type="scientific">Cellvibrio polysaccharolyticus</name>
    <dbReference type="NCBI Taxonomy" id="2082724"/>
    <lineage>
        <taxon>Bacteria</taxon>
        <taxon>Pseudomonadati</taxon>
        <taxon>Pseudomonadota</taxon>
        <taxon>Gammaproteobacteria</taxon>
        <taxon>Cellvibrionales</taxon>
        <taxon>Cellvibrionaceae</taxon>
        <taxon>Cellvibrio</taxon>
    </lineage>
</organism>
<feature type="transmembrane region" description="Helical" evidence="6">
    <location>
        <begin position="122"/>
        <end position="139"/>
    </location>
</feature>
<dbReference type="Gene3D" id="1.10.287.130">
    <property type="match status" value="1"/>
</dbReference>
<comment type="caution">
    <text evidence="5">Lacks conserved residue(s) required for the propagation of feature annotation.</text>
</comment>
<keyword evidence="4" id="KW-0902">Two-component regulatory system</keyword>
<sequence length="739" mass="84197">MFQFFVPATKVQKDRQFMRDTDARVAKYSRRGLILNFIVFVLCLAFGDFFEREFTLSVILVVGLLLVTLLRNYYLFRFDTLYARAPARWRNQYFVASCLGAAWWSIILVSLTWTQGMHDETLVMWLYTVVFYSSVANVFAPYHRFLSIYLFIGMIPASITAFFLGEVHGYLYGFIMLIFYLMLIHQAKVTAASYWERLEATWFLQEHARGLEHDQKNSREAIELKDEFLVNLGQEFRSSLSDILGTLTLVDDAQLTERQRELLSMASKAAERQLDLVNNVVDFSRITTQSLTLEYVDFDLRRVLEKLVQDFALDAHQQGVELYYHFDPDLPSRVRGDLSRLGQILNTLVSHALKNATIDHVFIEAGFNTLLDRDDIGQLQIVISDSERKNTTIDDEFDEIDTQAENKNPGIGLSICKGLAACMDGSVNVLDDKQRGNRIFLNIKLQVLLHEEKRFGAEQKLRGKRGLLVDFPESVALALSEEISSWGMTTYTHSGYDLVLEKIEDLTREAPLDVILLYTHLNSLNGLGLSRDIIQVPQFAGIKQIIALSMLQSDTAVARAHLQNWPQVSFIEKPIMRRRLYDALLSRVLNLDVEDGEHVQVARELNALASQPKILLIESHRVDQMVISAMLKKMGYFVQLASSATEAVEILEKEKFNLVLMDFDAQLHASVAAVQKIRTAERANHVTRPLPIVAISGGNLDDSYVHYLDGMDDQLTKPIRYDELSACVTRWLQSSGSSL</sequence>
<feature type="transmembrane region" description="Helical" evidence="6">
    <location>
        <begin position="33"/>
        <end position="50"/>
    </location>
</feature>
<evidence type="ECO:0000313" key="9">
    <source>
        <dbReference type="EMBL" id="MBE8717288.1"/>
    </source>
</evidence>
<protein>
    <recommendedName>
        <fullName evidence="2">histidine kinase</fullName>
        <ecNumber evidence="2">2.7.13.3</ecNumber>
    </recommendedName>
</protein>
<dbReference type="InterPro" id="IPR036890">
    <property type="entry name" value="HATPase_C_sf"/>
</dbReference>
<evidence type="ECO:0000256" key="5">
    <source>
        <dbReference type="PROSITE-ProRule" id="PRU00169"/>
    </source>
</evidence>
<proteinExistence type="predicted"/>
<dbReference type="AlphaFoldDB" id="A0A928V3R4"/>
<keyword evidence="3 5" id="KW-0597">Phosphoprotein</keyword>
<dbReference type="SUPFAM" id="SSF55874">
    <property type="entry name" value="ATPase domain of HSP90 chaperone/DNA topoisomerase II/histidine kinase"/>
    <property type="match status" value="1"/>
</dbReference>
<dbReference type="InterPro" id="IPR003661">
    <property type="entry name" value="HisK_dim/P_dom"/>
</dbReference>
<evidence type="ECO:0000256" key="4">
    <source>
        <dbReference type="ARBA" id="ARBA00023012"/>
    </source>
</evidence>
<dbReference type="Pfam" id="PF00072">
    <property type="entry name" value="Response_reg"/>
    <property type="match status" value="1"/>
</dbReference>
<comment type="catalytic activity">
    <reaction evidence="1">
        <text>ATP + protein L-histidine = ADP + protein N-phospho-L-histidine.</text>
        <dbReference type="EC" id="2.7.13.3"/>
    </reaction>
</comment>
<reference evidence="9" key="1">
    <citation type="submission" date="2018-07" db="EMBL/GenBank/DDBJ databases">
        <title>Genome assembly of strain Ka43.</title>
        <authorList>
            <person name="Kukolya J."/>
            <person name="Nagy I."/>
            <person name="Horvath B."/>
            <person name="Toth A."/>
        </authorList>
    </citation>
    <scope>NUCLEOTIDE SEQUENCE</scope>
    <source>
        <strain evidence="9">KB43</strain>
    </source>
</reference>
<feature type="domain" description="Response regulatory" evidence="8">
    <location>
        <begin position="465"/>
        <end position="588"/>
    </location>
</feature>
<dbReference type="InterPro" id="IPR005467">
    <property type="entry name" value="His_kinase_dom"/>
</dbReference>
<keyword evidence="6" id="KW-0472">Membrane</keyword>
<dbReference type="CDD" id="cd00082">
    <property type="entry name" value="HisKA"/>
    <property type="match status" value="1"/>
</dbReference>
<dbReference type="InterPro" id="IPR036097">
    <property type="entry name" value="HisK_dim/P_sf"/>
</dbReference>
<dbReference type="RefSeq" id="WP_193909025.1">
    <property type="nucleotide sequence ID" value="NZ_PRDL01000001.1"/>
</dbReference>
<dbReference type="SMART" id="SM00448">
    <property type="entry name" value="REC"/>
    <property type="match status" value="1"/>
</dbReference>
<feature type="domain" description="Histidine kinase" evidence="7">
    <location>
        <begin position="231"/>
        <end position="447"/>
    </location>
</feature>
<dbReference type="InterPro" id="IPR003594">
    <property type="entry name" value="HATPase_dom"/>
</dbReference>
<evidence type="ECO:0000256" key="2">
    <source>
        <dbReference type="ARBA" id="ARBA00012438"/>
    </source>
</evidence>
<dbReference type="PROSITE" id="PS50110">
    <property type="entry name" value="RESPONSE_REGULATORY"/>
    <property type="match status" value="2"/>
</dbReference>
<dbReference type="SUPFAM" id="SSF47384">
    <property type="entry name" value="Homodimeric domain of signal transducing histidine kinase"/>
    <property type="match status" value="1"/>
</dbReference>
<gene>
    <name evidence="9" type="ORF">C4F51_08820</name>
</gene>
<dbReference type="SUPFAM" id="SSF52172">
    <property type="entry name" value="CheY-like"/>
    <property type="match status" value="2"/>
</dbReference>
<dbReference type="InterPro" id="IPR011006">
    <property type="entry name" value="CheY-like_superfamily"/>
</dbReference>
<feature type="modified residue" description="4-aspartylphosphate" evidence="5">
    <location>
        <position position="662"/>
    </location>
</feature>
<evidence type="ECO:0000256" key="3">
    <source>
        <dbReference type="ARBA" id="ARBA00022553"/>
    </source>
</evidence>
<keyword evidence="10" id="KW-1185">Reference proteome</keyword>
<dbReference type="PANTHER" id="PTHR45339">
    <property type="entry name" value="HYBRID SIGNAL TRANSDUCTION HISTIDINE KINASE J"/>
    <property type="match status" value="1"/>
</dbReference>
<dbReference type="EMBL" id="PRDL01000001">
    <property type="protein sequence ID" value="MBE8717288.1"/>
    <property type="molecule type" value="Genomic_DNA"/>
</dbReference>
<keyword evidence="6" id="KW-1133">Transmembrane helix</keyword>
<name>A0A928V3R4_9GAMM</name>
<evidence type="ECO:0000313" key="10">
    <source>
        <dbReference type="Proteomes" id="UP000652567"/>
    </source>
</evidence>
<dbReference type="PANTHER" id="PTHR45339:SF1">
    <property type="entry name" value="HYBRID SIGNAL TRANSDUCTION HISTIDINE KINASE J"/>
    <property type="match status" value="1"/>
</dbReference>
<dbReference type="Gene3D" id="3.30.565.10">
    <property type="entry name" value="Histidine kinase-like ATPase, C-terminal domain"/>
    <property type="match status" value="1"/>
</dbReference>
<dbReference type="CDD" id="cd17546">
    <property type="entry name" value="REC_hyHK_CKI1_RcsC-like"/>
    <property type="match status" value="1"/>
</dbReference>
<dbReference type="InterPro" id="IPR001789">
    <property type="entry name" value="Sig_transdc_resp-reg_receiver"/>
</dbReference>
<accession>A0A928V3R4</accession>
<dbReference type="GO" id="GO:0000155">
    <property type="term" value="F:phosphorelay sensor kinase activity"/>
    <property type="evidence" value="ECO:0007669"/>
    <property type="project" value="InterPro"/>
</dbReference>
<dbReference type="Proteomes" id="UP000652567">
    <property type="component" value="Unassembled WGS sequence"/>
</dbReference>